<keyword evidence="4" id="KW-1185">Reference proteome</keyword>
<feature type="domain" description="LysM" evidence="1">
    <location>
        <begin position="483"/>
        <end position="528"/>
    </location>
</feature>
<dbReference type="Pfam" id="PF01476">
    <property type="entry name" value="LysM"/>
    <property type="match status" value="2"/>
</dbReference>
<dbReference type="EnsemblProtists" id="EKX49657">
    <property type="protein sequence ID" value="EKX49657"/>
    <property type="gene ID" value="GUITHDRAFT_135834"/>
</dbReference>
<dbReference type="AlphaFoldDB" id="L1JMH5"/>
<sequence length="536" mass="59038">MEGEDRNVADVSTHTVEFQVVSYWNRSFSAFQSPTLGPPVLGSLVDLQAQSTVRLRFGDGTWTGFEYKFINQNSLYTETQFIYVPWKVTFEVLEHLTPWTPSTDRHLTRDVVVTVDCNETAILRSISRQQSLSMVLYPSPLIPEFCLSNLPDFTRLDANTGDIKWDVAIPGIYHLCISVSLASQPTVYSDVDFLVVSQAGDQIGFQVGFVPAMRNGPTAPDTGHFTVVSAQIASGSAEATLKFTVQPWMEGWNSFCFAAYVINDMKISSASSMKCSDAYFFGSDVIMVDATAAEQYKYRVAGQVVANHFEVREGVQLRVSISAWMPNSLGAVERSMVADLNGNGVLDESEVEELSFLRETQVACQVQIFYGNRPRPLGATLTNVSLNTSILTYEPPRTYAGADIEICINAQGASSAATLSKVNQFCITIMVKKCVWTVKTGESFISIAQSIGISWLQLWNFNKGNYSRPDIDLRTGDPVNVGQLYQVDNGDTLYNIADRFSSTVPILYALNGALDPQVPIYTGQLICIAFASCANT</sequence>
<evidence type="ECO:0000313" key="3">
    <source>
        <dbReference type="EnsemblProtists" id="EKX49657"/>
    </source>
</evidence>
<gene>
    <name evidence="2" type="ORF">GUITHDRAFT_135834</name>
</gene>
<evidence type="ECO:0000313" key="4">
    <source>
        <dbReference type="Proteomes" id="UP000011087"/>
    </source>
</evidence>
<dbReference type="EMBL" id="JH992981">
    <property type="protein sequence ID" value="EKX49657.1"/>
    <property type="molecule type" value="Genomic_DNA"/>
</dbReference>
<dbReference type="HOGENOM" id="CLU_508517_0_0_1"/>
<evidence type="ECO:0000259" key="1">
    <source>
        <dbReference type="PROSITE" id="PS51782"/>
    </source>
</evidence>
<proteinExistence type="predicted"/>
<reference evidence="3" key="3">
    <citation type="submission" date="2015-06" db="UniProtKB">
        <authorList>
            <consortium name="EnsemblProtists"/>
        </authorList>
    </citation>
    <scope>IDENTIFICATION</scope>
</reference>
<dbReference type="SMART" id="SM00257">
    <property type="entry name" value="LysM"/>
    <property type="match status" value="2"/>
</dbReference>
<dbReference type="InterPro" id="IPR018392">
    <property type="entry name" value="LysM"/>
</dbReference>
<dbReference type="PROSITE" id="PS51782">
    <property type="entry name" value="LYSM"/>
    <property type="match status" value="1"/>
</dbReference>
<dbReference type="GeneID" id="17306290"/>
<dbReference type="Gene3D" id="3.10.350.10">
    <property type="entry name" value="LysM domain"/>
    <property type="match status" value="1"/>
</dbReference>
<name>L1JMH5_GUITC</name>
<dbReference type="InterPro" id="IPR036779">
    <property type="entry name" value="LysM_dom_sf"/>
</dbReference>
<evidence type="ECO:0000313" key="2">
    <source>
        <dbReference type="EMBL" id="EKX49657.1"/>
    </source>
</evidence>
<dbReference type="SUPFAM" id="SSF54106">
    <property type="entry name" value="LysM domain"/>
    <property type="match status" value="1"/>
</dbReference>
<accession>L1JMH5</accession>
<dbReference type="Proteomes" id="UP000011087">
    <property type="component" value="Unassembled WGS sequence"/>
</dbReference>
<organism evidence="2">
    <name type="scientific">Guillardia theta (strain CCMP2712)</name>
    <name type="common">Cryptophyte</name>
    <dbReference type="NCBI Taxonomy" id="905079"/>
    <lineage>
        <taxon>Eukaryota</taxon>
        <taxon>Cryptophyceae</taxon>
        <taxon>Pyrenomonadales</taxon>
        <taxon>Geminigeraceae</taxon>
        <taxon>Guillardia</taxon>
    </lineage>
</organism>
<dbReference type="RefSeq" id="XP_005836637.1">
    <property type="nucleotide sequence ID" value="XM_005836580.1"/>
</dbReference>
<protein>
    <recommendedName>
        <fullName evidence="1">LysM domain-containing protein</fullName>
    </recommendedName>
</protein>
<reference evidence="4" key="2">
    <citation type="submission" date="2012-11" db="EMBL/GenBank/DDBJ databases">
        <authorList>
            <person name="Kuo A."/>
            <person name="Curtis B.A."/>
            <person name="Tanifuji G."/>
            <person name="Burki F."/>
            <person name="Gruber A."/>
            <person name="Irimia M."/>
            <person name="Maruyama S."/>
            <person name="Arias M.C."/>
            <person name="Ball S.G."/>
            <person name="Gile G.H."/>
            <person name="Hirakawa Y."/>
            <person name="Hopkins J.F."/>
            <person name="Rensing S.A."/>
            <person name="Schmutz J."/>
            <person name="Symeonidi A."/>
            <person name="Elias M."/>
            <person name="Eveleigh R.J."/>
            <person name="Herman E.K."/>
            <person name="Klute M.J."/>
            <person name="Nakayama T."/>
            <person name="Obornik M."/>
            <person name="Reyes-Prieto A."/>
            <person name="Armbrust E.V."/>
            <person name="Aves S.J."/>
            <person name="Beiko R.G."/>
            <person name="Coutinho P."/>
            <person name="Dacks J.B."/>
            <person name="Durnford D.G."/>
            <person name="Fast N.M."/>
            <person name="Green B.R."/>
            <person name="Grisdale C."/>
            <person name="Hempe F."/>
            <person name="Henrissat B."/>
            <person name="Hoppner M.P."/>
            <person name="Ishida K.-I."/>
            <person name="Kim E."/>
            <person name="Koreny L."/>
            <person name="Kroth P.G."/>
            <person name="Liu Y."/>
            <person name="Malik S.-B."/>
            <person name="Maier U.G."/>
            <person name="McRose D."/>
            <person name="Mock T."/>
            <person name="Neilson J.A."/>
            <person name="Onodera N.T."/>
            <person name="Poole A.M."/>
            <person name="Pritham E.J."/>
            <person name="Richards T.A."/>
            <person name="Rocap G."/>
            <person name="Roy S.W."/>
            <person name="Sarai C."/>
            <person name="Schaack S."/>
            <person name="Shirato S."/>
            <person name="Slamovits C.H."/>
            <person name="Spencer D.F."/>
            <person name="Suzuki S."/>
            <person name="Worden A.Z."/>
            <person name="Zauner S."/>
            <person name="Barry K."/>
            <person name="Bell C."/>
            <person name="Bharti A.K."/>
            <person name="Crow J.A."/>
            <person name="Grimwood J."/>
            <person name="Kramer R."/>
            <person name="Lindquist E."/>
            <person name="Lucas S."/>
            <person name="Salamov A."/>
            <person name="McFadden G.I."/>
            <person name="Lane C.E."/>
            <person name="Keeling P.J."/>
            <person name="Gray M.W."/>
            <person name="Grigoriev I.V."/>
            <person name="Archibald J.M."/>
        </authorList>
    </citation>
    <scope>NUCLEOTIDE SEQUENCE</scope>
    <source>
        <strain evidence="4">CCMP2712</strain>
    </source>
</reference>
<dbReference type="CDD" id="cd00118">
    <property type="entry name" value="LysM"/>
    <property type="match status" value="2"/>
</dbReference>
<dbReference type="PaxDb" id="55529-EKX49657"/>
<reference evidence="2 4" key="1">
    <citation type="journal article" date="2012" name="Nature">
        <title>Algal genomes reveal evolutionary mosaicism and the fate of nucleomorphs.</title>
        <authorList>
            <consortium name="DOE Joint Genome Institute"/>
            <person name="Curtis B.A."/>
            <person name="Tanifuji G."/>
            <person name="Burki F."/>
            <person name="Gruber A."/>
            <person name="Irimia M."/>
            <person name="Maruyama S."/>
            <person name="Arias M.C."/>
            <person name="Ball S.G."/>
            <person name="Gile G.H."/>
            <person name="Hirakawa Y."/>
            <person name="Hopkins J.F."/>
            <person name="Kuo A."/>
            <person name="Rensing S.A."/>
            <person name="Schmutz J."/>
            <person name="Symeonidi A."/>
            <person name="Elias M."/>
            <person name="Eveleigh R.J."/>
            <person name="Herman E.K."/>
            <person name="Klute M.J."/>
            <person name="Nakayama T."/>
            <person name="Obornik M."/>
            <person name="Reyes-Prieto A."/>
            <person name="Armbrust E.V."/>
            <person name="Aves S.J."/>
            <person name="Beiko R.G."/>
            <person name="Coutinho P."/>
            <person name="Dacks J.B."/>
            <person name="Durnford D.G."/>
            <person name="Fast N.M."/>
            <person name="Green B.R."/>
            <person name="Grisdale C.J."/>
            <person name="Hempel F."/>
            <person name="Henrissat B."/>
            <person name="Hoppner M.P."/>
            <person name="Ishida K."/>
            <person name="Kim E."/>
            <person name="Koreny L."/>
            <person name="Kroth P.G."/>
            <person name="Liu Y."/>
            <person name="Malik S.B."/>
            <person name="Maier U.G."/>
            <person name="McRose D."/>
            <person name="Mock T."/>
            <person name="Neilson J.A."/>
            <person name="Onodera N.T."/>
            <person name="Poole A.M."/>
            <person name="Pritham E.J."/>
            <person name="Richards T.A."/>
            <person name="Rocap G."/>
            <person name="Roy S.W."/>
            <person name="Sarai C."/>
            <person name="Schaack S."/>
            <person name="Shirato S."/>
            <person name="Slamovits C.H."/>
            <person name="Spencer D.F."/>
            <person name="Suzuki S."/>
            <person name="Worden A.Z."/>
            <person name="Zauner S."/>
            <person name="Barry K."/>
            <person name="Bell C."/>
            <person name="Bharti A.K."/>
            <person name="Crow J.A."/>
            <person name="Grimwood J."/>
            <person name="Kramer R."/>
            <person name="Lindquist E."/>
            <person name="Lucas S."/>
            <person name="Salamov A."/>
            <person name="McFadden G.I."/>
            <person name="Lane C.E."/>
            <person name="Keeling P.J."/>
            <person name="Gray M.W."/>
            <person name="Grigoriev I.V."/>
            <person name="Archibald J.M."/>
        </authorList>
    </citation>
    <scope>NUCLEOTIDE SEQUENCE</scope>
    <source>
        <strain evidence="2 4">CCMP2712</strain>
    </source>
</reference>
<dbReference type="KEGG" id="gtt:GUITHDRAFT_135834"/>